<sequence>MAQLDIYIKPKDKVKLTRKANKFNVSISKLMVTAALMCDKEVMEEIKHGQ</sequence>
<evidence type="ECO:0000313" key="1">
    <source>
        <dbReference type="EMBL" id="SIM67246.1"/>
    </source>
</evidence>
<dbReference type="Proteomes" id="UP000195607">
    <property type="component" value="Chromosome I"/>
</dbReference>
<proteinExistence type="predicted"/>
<dbReference type="RefSeq" id="WP_172399418.1">
    <property type="nucleotide sequence ID" value="NZ_LT671858.1"/>
</dbReference>
<reference evidence="1 2" key="1">
    <citation type="submission" date="2016-04" db="EMBL/GenBank/DDBJ databases">
        <authorList>
            <person name="Evans L.H."/>
            <person name="Alamgir A."/>
            <person name="Owens N."/>
            <person name="Weber N.D."/>
            <person name="Virtaneva K."/>
            <person name="Barbian K."/>
            <person name="Babar A."/>
            <person name="Rosenke K."/>
        </authorList>
    </citation>
    <scope>NUCLEOTIDE SEQUENCE [LARGE SCALE GENOMIC DNA]</scope>
    <source>
        <strain evidence="2">S5(T) (JCM 30642 \VKM B-2941)</strain>
    </source>
</reference>
<accession>A0A1N5V381</accession>
<name>A0A1N5V381_9ARCH</name>
<gene>
    <name evidence="1" type="ORF">CSP5_1207</name>
</gene>
<dbReference type="GeneID" id="55589078"/>
<dbReference type="AlphaFoldDB" id="A0A1N5V381"/>
<protein>
    <submittedName>
        <fullName evidence="1">Uncharacterized protein</fullName>
    </submittedName>
</protein>
<evidence type="ECO:0000313" key="2">
    <source>
        <dbReference type="Proteomes" id="UP000195607"/>
    </source>
</evidence>
<dbReference type="EMBL" id="LT671858">
    <property type="protein sequence ID" value="SIM67246.1"/>
    <property type="molecule type" value="Genomic_DNA"/>
</dbReference>
<organism evidence="1 2">
    <name type="scientific">Cuniculiplasma divulgatum</name>
    <dbReference type="NCBI Taxonomy" id="1673428"/>
    <lineage>
        <taxon>Archaea</taxon>
        <taxon>Methanobacteriati</taxon>
        <taxon>Thermoplasmatota</taxon>
        <taxon>Thermoplasmata</taxon>
        <taxon>Thermoplasmatales</taxon>
        <taxon>Cuniculiplasmataceae</taxon>
        <taxon>Cuniculiplasma</taxon>
    </lineage>
</organism>